<name>A0A1J0GC69_9CLOT</name>
<protein>
    <recommendedName>
        <fullName evidence="5">UPF0182 protein A7L45_00080</fullName>
    </recommendedName>
</protein>
<dbReference type="RefSeq" id="WP_071610920.1">
    <property type="nucleotide sequence ID" value="NZ_CP015756.1"/>
</dbReference>
<reference evidence="7" key="1">
    <citation type="journal article" date="2016" name="Front. Microbiol.">
        <title>Complete Genome Sequence of Clostridium estertheticum DSM 8809, a Microbe Identified in Spoiled Vacuum Packed Beef.</title>
        <authorList>
            <person name="Yu Z."/>
            <person name="Gunn L."/>
            <person name="Brennan E."/>
            <person name="Reid R."/>
            <person name="Wall P.G."/>
            <person name="Gaora O.P."/>
            <person name="Hurley D."/>
            <person name="Bolton D."/>
            <person name="Fanning S."/>
        </authorList>
    </citation>
    <scope>NUCLEOTIDE SEQUENCE [LARGE SCALE GENOMIC DNA]</scope>
    <source>
        <strain evidence="7">DSM 8809</strain>
    </source>
</reference>
<organism evidence="6 7">
    <name type="scientific">Clostridium estertheticum subsp. estertheticum</name>
    <dbReference type="NCBI Taxonomy" id="1552"/>
    <lineage>
        <taxon>Bacteria</taxon>
        <taxon>Bacillati</taxon>
        <taxon>Bacillota</taxon>
        <taxon>Clostridia</taxon>
        <taxon>Eubacteriales</taxon>
        <taxon>Clostridiaceae</taxon>
        <taxon>Clostridium</taxon>
    </lineage>
</organism>
<feature type="transmembrane region" description="Helical" evidence="5">
    <location>
        <begin position="49"/>
        <end position="69"/>
    </location>
</feature>
<dbReference type="NCBIfam" id="NF000825">
    <property type="entry name" value="PRK00068.1"/>
    <property type="match status" value="1"/>
</dbReference>
<dbReference type="PANTHER" id="PTHR39344">
    <property type="entry name" value="UPF0182 PROTEIN SLL1060"/>
    <property type="match status" value="1"/>
</dbReference>
<evidence type="ECO:0000256" key="2">
    <source>
        <dbReference type="ARBA" id="ARBA00022692"/>
    </source>
</evidence>
<dbReference type="EMBL" id="CP015756">
    <property type="protein sequence ID" value="APC38624.1"/>
    <property type="molecule type" value="Genomic_DNA"/>
</dbReference>
<accession>A0A1J0GC69</accession>
<evidence type="ECO:0000313" key="6">
    <source>
        <dbReference type="EMBL" id="APC38624.1"/>
    </source>
</evidence>
<feature type="transmembrane region" description="Helical" evidence="5">
    <location>
        <begin position="285"/>
        <end position="306"/>
    </location>
</feature>
<comment type="similarity">
    <text evidence="5">Belongs to the UPF0182 family.</text>
</comment>
<dbReference type="OrthoDB" id="9763654at2"/>
<dbReference type="Pfam" id="PF03699">
    <property type="entry name" value="UPF0182"/>
    <property type="match status" value="1"/>
</dbReference>
<dbReference type="KEGG" id="ceu:A7L45_00080"/>
<sequence length="909" mass="104845">MKGKKTIVTIIVIIVFIIIFLGNIVKLAINIQWFKEVGYLSVYFTKITSILKLMIPVFIVSYISIWTYYKIVKGTILRSKKVEEGNKNKEKIKRSISILINTIISFIISFSFASKYWYTILQFASTTKFNSVDPLFKKDISFFIFKLPLIESLYKMFIILIVCLMIITIITYIILRSKDYIMYPRRRNNFFVLKKFKNIRNVRGELTKFAGRQLAALSLIVILLVSLGYLIKSWDLVYSQNGIVFGASYTDVNVTLRFYEVISVVSLISAIITFISILTNKIKPIVISFVVIIVLIIGENITSVSVQKFEVQSNEKTLEKPYIQYNIDSTRKAFNINNIDEIPFEIKNDLTKEDIKENKDTVNNIKVNSYKPALEFYNQFQYLRYYYGFNDIDIDRYNINGKYNQIFIAPREVNLESLKGNSNTWQNRHLVYTHGYGVVVSKVNSVTSEGQPDFIINNIPLENKTNIKLANPRIYFGEKTNDYSIVNTKIGELDYPKGGENQMNSYEGMAGIKMNILNRILFAIDQKSAQFLLSDDITSKSKILIDRNILERVKKIAPFLTYDNDPYIVINGGRVYWIIDAYTTSNRYPYSQPQDGKNYIRNSVKVVIDALDGTPDFYIVDKNDPIVNSYSKIFPELFKNLESIPSGIKEHFKYPERLFSLQSNLLEKYHITDPEVFYNGDDVWSIATNQEKIEAKQEKIDASYLIMKLPKESKQEMVLLEYFNTKGRDNMASLFGARMDGNNYGKMVLYILPPKQTVYSPVLFKQQINQDTVISKELSLWNTQGSQVQFGETVIVPIKNSLLYVEPMYLRAKGKTSIPEMKKVIVSYGGKIILDDNIELALEQIFDINDRTNISKSVYNSDLDSKTSDNIKIAKDLYNKAMEAKGNGKMDEYETYIKLLGDVLNKVIK</sequence>
<feature type="transmembrane region" description="Helical" evidence="5">
    <location>
        <begin position="96"/>
        <end position="118"/>
    </location>
</feature>
<feature type="transmembrane region" description="Helical" evidence="5">
    <location>
        <begin position="214"/>
        <end position="231"/>
    </location>
</feature>
<dbReference type="AlphaFoldDB" id="A0A1J0GC69"/>
<dbReference type="Proteomes" id="UP000182569">
    <property type="component" value="Chromosome"/>
</dbReference>
<dbReference type="HAMAP" id="MF_01600">
    <property type="entry name" value="UPF0182"/>
    <property type="match status" value="1"/>
</dbReference>
<evidence type="ECO:0000256" key="5">
    <source>
        <dbReference type="HAMAP-Rule" id="MF_01600"/>
    </source>
</evidence>
<feature type="transmembrane region" description="Helical" evidence="5">
    <location>
        <begin position="258"/>
        <end position="278"/>
    </location>
</feature>
<keyword evidence="7" id="KW-1185">Reference proteome</keyword>
<keyword evidence="4 5" id="KW-0472">Membrane</keyword>
<feature type="transmembrane region" description="Helical" evidence="5">
    <location>
        <begin position="7"/>
        <end position="29"/>
    </location>
</feature>
<keyword evidence="2 5" id="KW-0812">Transmembrane</keyword>
<evidence type="ECO:0000256" key="3">
    <source>
        <dbReference type="ARBA" id="ARBA00022989"/>
    </source>
</evidence>
<evidence type="ECO:0000256" key="4">
    <source>
        <dbReference type="ARBA" id="ARBA00023136"/>
    </source>
</evidence>
<feature type="transmembrane region" description="Helical" evidence="5">
    <location>
        <begin position="153"/>
        <end position="175"/>
    </location>
</feature>
<gene>
    <name evidence="6" type="ORF">A7L45_00080</name>
</gene>
<proteinExistence type="inferred from homology"/>
<evidence type="ECO:0000313" key="7">
    <source>
        <dbReference type="Proteomes" id="UP000182569"/>
    </source>
</evidence>
<dbReference type="STRING" id="1552.A7L45_00080"/>
<dbReference type="InterPro" id="IPR005372">
    <property type="entry name" value="UPF0182"/>
</dbReference>
<dbReference type="PANTHER" id="PTHR39344:SF1">
    <property type="entry name" value="UPF0182 PROTEIN SLL1060"/>
    <property type="match status" value="1"/>
</dbReference>
<keyword evidence="3 5" id="KW-1133">Transmembrane helix</keyword>
<keyword evidence="1 5" id="KW-1003">Cell membrane</keyword>
<dbReference type="GO" id="GO:0005886">
    <property type="term" value="C:plasma membrane"/>
    <property type="evidence" value="ECO:0007669"/>
    <property type="project" value="UniProtKB-SubCell"/>
</dbReference>
<dbReference type="GO" id="GO:0005576">
    <property type="term" value="C:extracellular region"/>
    <property type="evidence" value="ECO:0007669"/>
    <property type="project" value="TreeGrafter"/>
</dbReference>
<evidence type="ECO:0000256" key="1">
    <source>
        <dbReference type="ARBA" id="ARBA00022475"/>
    </source>
</evidence>
<comment type="subcellular location">
    <subcellularLocation>
        <location evidence="5">Cell membrane</location>
        <topology evidence="5">Multi-pass membrane protein</topology>
    </subcellularLocation>
</comment>